<dbReference type="Proteomes" id="UP000838160">
    <property type="component" value="Unassembled WGS sequence"/>
</dbReference>
<evidence type="ECO:0000256" key="1">
    <source>
        <dbReference type="SAM" id="SignalP"/>
    </source>
</evidence>
<name>A0ABM8ZMA5_9VIBR</name>
<evidence type="ECO:0000313" key="2">
    <source>
        <dbReference type="EMBL" id="CAH0529627.1"/>
    </source>
</evidence>
<evidence type="ECO:0008006" key="4">
    <source>
        <dbReference type="Google" id="ProtNLM"/>
    </source>
</evidence>
<organism evidence="2 3">
    <name type="scientific">Vibrio hippocampi</name>
    <dbReference type="NCBI Taxonomy" id="654686"/>
    <lineage>
        <taxon>Bacteria</taxon>
        <taxon>Pseudomonadati</taxon>
        <taxon>Pseudomonadota</taxon>
        <taxon>Gammaproteobacteria</taxon>
        <taxon>Vibrionales</taxon>
        <taxon>Vibrionaceae</taxon>
        <taxon>Vibrio</taxon>
    </lineage>
</organism>
<dbReference type="EMBL" id="CAKLCM010000003">
    <property type="protein sequence ID" value="CAH0529627.1"/>
    <property type="molecule type" value="Genomic_DNA"/>
</dbReference>
<keyword evidence="3" id="KW-1185">Reference proteome</keyword>
<dbReference type="Gene3D" id="3.30.110.70">
    <property type="entry name" value="Hypothetical protein apc22750. Chain B"/>
    <property type="match status" value="1"/>
</dbReference>
<comment type="caution">
    <text evidence="2">The sequence shown here is derived from an EMBL/GenBank/DDBJ whole genome shotgun (WGS) entry which is preliminary data.</text>
</comment>
<gene>
    <name evidence="2" type="ORF">VHP8226_03382</name>
</gene>
<keyword evidence="1" id="KW-0732">Signal</keyword>
<evidence type="ECO:0000313" key="3">
    <source>
        <dbReference type="Proteomes" id="UP000838160"/>
    </source>
</evidence>
<accession>A0ABM8ZMA5</accession>
<feature type="signal peptide" evidence="1">
    <location>
        <begin position="1"/>
        <end position="19"/>
    </location>
</feature>
<feature type="chain" id="PRO_5046647982" description="Excinuclease" evidence="1">
    <location>
        <begin position="20"/>
        <end position="142"/>
    </location>
</feature>
<proteinExistence type="predicted"/>
<dbReference type="RefSeq" id="WP_237486211.1">
    <property type="nucleotide sequence ID" value="NZ_CAKLCM010000003.1"/>
</dbReference>
<reference evidence="2" key="1">
    <citation type="submission" date="2021-12" db="EMBL/GenBank/DDBJ databases">
        <authorList>
            <person name="Rodrigo-Torres L."/>
            <person name="Arahal R. D."/>
            <person name="Lucena T."/>
        </authorList>
    </citation>
    <scope>NUCLEOTIDE SEQUENCE</scope>
    <source>
        <strain evidence="2">CECT 8226</strain>
    </source>
</reference>
<sequence>MKNILVAAGLLLVATSASARDDVLELSVADAMANAKVSQAVGDGVQFYFGGQSHDTVKQTFGEWSTNKKTNAFGKSDEFACQWAFAGALKTLKQRAIKEGGNAVINIRSNYKNNLTSSDTHFKCGAGNVIAGVALIGDVVKL</sequence>
<protein>
    <recommendedName>
        <fullName evidence="4">Excinuclease</fullName>
    </recommendedName>
</protein>